<dbReference type="InterPro" id="IPR011701">
    <property type="entry name" value="MFS"/>
</dbReference>
<feature type="compositionally biased region" description="Basic and acidic residues" evidence="3">
    <location>
        <begin position="16"/>
        <end position="34"/>
    </location>
</feature>
<evidence type="ECO:0000256" key="2">
    <source>
        <dbReference type="ARBA" id="ARBA00006727"/>
    </source>
</evidence>
<gene>
    <name evidence="6" type="ORF">E0L32_010298</name>
</gene>
<accession>A0A507ALG2</accession>
<feature type="transmembrane region" description="Helical" evidence="4">
    <location>
        <begin position="281"/>
        <end position="303"/>
    </location>
</feature>
<feature type="transmembrane region" description="Helical" evidence="4">
    <location>
        <begin position="246"/>
        <end position="269"/>
    </location>
</feature>
<dbReference type="PANTHER" id="PTHR11360">
    <property type="entry name" value="MONOCARBOXYLATE TRANSPORTER"/>
    <property type="match status" value="1"/>
</dbReference>
<proteinExistence type="inferred from homology"/>
<dbReference type="InterPro" id="IPR020846">
    <property type="entry name" value="MFS_dom"/>
</dbReference>
<dbReference type="InterPro" id="IPR036259">
    <property type="entry name" value="MFS_trans_sf"/>
</dbReference>
<comment type="similarity">
    <text evidence="2">Belongs to the major facilitator superfamily. Monocarboxylate porter (TC 2.A.1.13) family.</text>
</comment>
<feature type="transmembrane region" description="Helical" evidence="4">
    <location>
        <begin position="310"/>
        <end position="330"/>
    </location>
</feature>
<evidence type="ECO:0000313" key="6">
    <source>
        <dbReference type="EMBL" id="TPX07967.1"/>
    </source>
</evidence>
<name>A0A507ALG2_9PEZI</name>
<dbReference type="GeneID" id="41977745"/>
<dbReference type="Proteomes" id="UP000319257">
    <property type="component" value="Unassembled WGS sequence"/>
</dbReference>
<dbReference type="PROSITE" id="PS50850">
    <property type="entry name" value="MFS"/>
    <property type="match status" value="1"/>
</dbReference>
<dbReference type="OrthoDB" id="6499973at2759"/>
<dbReference type="Gene3D" id="1.20.1250.20">
    <property type="entry name" value="MFS general substrate transporter like domains"/>
    <property type="match status" value="2"/>
</dbReference>
<keyword evidence="4" id="KW-1133">Transmembrane helix</keyword>
<protein>
    <recommendedName>
        <fullName evidence="5">Major facilitator superfamily (MFS) profile domain-containing protein</fullName>
    </recommendedName>
</protein>
<evidence type="ECO:0000259" key="5">
    <source>
        <dbReference type="PROSITE" id="PS50850"/>
    </source>
</evidence>
<organism evidence="6 7">
    <name type="scientific">Thyridium curvatum</name>
    <dbReference type="NCBI Taxonomy" id="1093900"/>
    <lineage>
        <taxon>Eukaryota</taxon>
        <taxon>Fungi</taxon>
        <taxon>Dikarya</taxon>
        <taxon>Ascomycota</taxon>
        <taxon>Pezizomycotina</taxon>
        <taxon>Sordariomycetes</taxon>
        <taxon>Sordariomycetidae</taxon>
        <taxon>Thyridiales</taxon>
        <taxon>Thyridiaceae</taxon>
        <taxon>Thyridium</taxon>
    </lineage>
</organism>
<sequence length="433" mass="46223">MASKNTHSTPTGDAYDPEKPPHTEDLSPDDEPKIANDYPEGGTQAWLVAAGTAGVLFATLGYTNSFGVFQAYYMLHQLQHETSDRIAWIGSLQAFLIFATGCVGGPLFDRYGARVIRPAAALYVFAIMMTSLCSEYWQFMLAQGVLTGVADGLLMFPAMAATPQYFHKKRGAAMGVAIVGSSVGAIVFPIIMTKMLNESSLGFGWSVRIVAFIMVPVLVFCSIVIKARLPPRKTTFLLLSAFKEPVYNLLVIGNLFLMVGMFVPMFFLPAFAIEKGMNDSLAFYLVAMLNGASIPGRIVPGILADKFGRLNMLFGAGLSTSIIILCWSKLSGTAGIIIYTLAFGFCSGTIVSGGSVALSLVPKNQQEVGTYLGMGMAIAGVSALIGPPATGALLDRDHNIHNVAIFAGICCLGGTMLILWAKMFTEKGILGKV</sequence>
<dbReference type="AlphaFoldDB" id="A0A507ALG2"/>
<dbReference type="Pfam" id="PF07690">
    <property type="entry name" value="MFS_1"/>
    <property type="match status" value="1"/>
</dbReference>
<evidence type="ECO:0000313" key="7">
    <source>
        <dbReference type="Proteomes" id="UP000319257"/>
    </source>
</evidence>
<feature type="transmembrane region" description="Helical" evidence="4">
    <location>
        <begin position="120"/>
        <end position="139"/>
    </location>
</feature>
<dbReference type="InterPro" id="IPR050327">
    <property type="entry name" value="Proton-linked_MCT"/>
</dbReference>
<keyword evidence="7" id="KW-1185">Reference proteome</keyword>
<feature type="transmembrane region" description="Helical" evidence="4">
    <location>
        <begin position="400"/>
        <end position="421"/>
    </location>
</feature>
<feature type="transmembrane region" description="Helical" evidence="4">
    <location>
        <begin position="86"/>
        <end position="108"/>
    </location>
</feature>
<feature type="region of interest" description="Disordered" evidence="3">
    <location>
        <begin position="1"/>
        <end position="35"/>
    </location>
</feature>
<keyword evidence="4" id="KW-0812">Transmembrane</keyword>
<feature type="transmembrane region" description="Helical" evidence="4">
    <location>
        <begin position="368"/>
        <end position="388"/>
    </location>
</feature>
<dbReference type="GO" id="GO:0022857">
    <property type="term" value="F:transmembrane transporter activity"/>
    <property type="evidence" value="ECO:0007669"/>
    <property type="project" value="InterPro"/>
</dbReference>
<feature type="transmembrane region" description="Helical" evidence="4">
    <location>
        <begin position="203"/>
        <end position="225"/>
    </location>
</feature>
<feature type="transmembrane region" description="Helical" evidence="4">
    <location>
        <begin position="336"/>
        <end position="361"/>
    </location>
</feature>
<feature type="transmembrane region" description="Helical" evidence="4">
    <location>
        <begin position="173"/>
        <end position="191"/>
    </location>
</feature>
<dbReference type="PANTHER" id="PTHR11360:SF281">
    <property type="entry name" value="ASPYRIDONES EFFLUX PROTEIN APDF-RELATED"/>
    <property type="match status" value="1"/>
</dbReference>
<dbReference type="CDD" id="cd17352">
    <property type="entry name" value="MFS_MCT_SLC16"/>
    <property type="match status" value="1"/>
</dbReference>
<feature type="domain" description="Major facilitator superfamily (MFS) profile" evidence="5">
    <location>
        <begin position="246"/>
        <end position="433"/>
    </location>
</feature>
<evidence type="ECO:0000256" key="3">
    <source>
        <dbReference type="SAM" id="MobiDB-lite"/>
    </source>
</evidence>
<dbReference type="InParanoid" id="A0A507ALG2"/>
<comment type="subcellular location">
    <subcellularLocation>
        <location evidence="1">Membrane</location>
        <topology evidence="1">Multi-pass membrane protein</topology>
    </subcellularLocation>
</comment>
<dbReference type="RefSeq" id="XP_030989678.1">
    <property type="nucleotide sequence ID" value="XM_031132901.1"/>
</dbReference>
<feature type="transmembrane region" description="Helical" evidence="4">
    <location>
        <begin position="45"/>
        <end position="66"/>
    </location>
</feature>
<keyword evidence="4" id="KW-0472">Membrane</keyword>
<comment type="caution">
    <text evidence="6">The sequence shown here is derived from an EMBL/GenBank/DDBJ whole genome shotgun (WGS) entry which is preliminary data.</text>
</comment>
<dbReference type="GO" id="GO:0016020">
    <property type="term" value="C:membrane"/>
    <property type="evidence" value="ECO:0007669"/>
    <property type="project" value="UniProtKB-SubCell"/>
</dbReference>
<evidence type="ECO:0000256" key="4">
    <source>
        <dbReference type="SAM" id="Phobius"/>
    </source>
</evidence>
<feature type="compositionally biased region" description="Polar residues" evidence="3">
    <location>
        <begin position="1"/>
        <end position="11"/>
    </location>
</feature>
<reference evidence="6 7" key="1">
    <citation type="submission" date="2019-06" db="EMBL/GenBank/DDBJ databases">
        <title>Draft genome sequence of the filamentous fungus Phialemoniopsis curvata isolated from diesel fuel.</title>
        <authorList>
            <person name="Varaljay V.A."/>
            <person name="Lyon W.J."/>
            <person name="Crouch A.L."/>
            <person name="Drake C.E."/>
            <person name="Hollomon J.M."/>
            <person name="Nadeau L.J."/>
            <person name="Nunn H.S."/>
            <person name="Stevenson B.S."/>
            <person name="Bojanowski C.L."/>
            <person name="Crookes-Goodson W.J."/>
        </authorList>
    </citation>
    <scope>NUCLEOTIDE SEQUENCE [LARGE SCALE GENOMIC DNA]</scope>
    <source>
        <strain evidence="6 7">D216</strain>
    </source>
</reference>
<dbReference type="SUPFAM" id="SSF103473">
    <property type="entry name" value="MFS general substrate transporter"/>
    <property type="match status" value="1"/>
</dbReference>
<evidence type="ECO:0000256" key="1">
    <source>
        <dbReference type="ARBA" id="ARBA00004141"/>
    </source>
</evidence>
<feature type="transmembrane region" description="Helical" evidence="4">
    <location>
        <begin position="145"/>
        <end position="166"/>
    </location>
</feature>
<dbReference type="EMBL" id="SKBQ01000082">
    <property type="protein sequence ID" value="TPX07967.1"/>
    <property type="molecule type" value="Genomic_DNA"/>
</dbReference>